<evidence type="ECO:0000313" key="4">
    <source>
        <dbReference type="EMBL" id="KAK9844712.1"/>
    </source>
</evidence>
<feature type="compositionally biased region" description="Low complexity" evidence="2">
    <location>
        <begin position="595"/>
        <end position="612"/>
    </location>
</feature>
<feature type="compositionally biased region" description="Polar residues" evidence="2">
    <location>
        <begin position="73"/>
        <end position="92"/>
    </location>
</feature>
<organism evidence="4 5">
    <name type="scientific">Apatococcus lobatus</name>
    <dbReference type="NCBI Taxonomy" id="904363"/>
    <lineage>
        <taxon>Eukaryota</taxon>
        <taxon>Viridiplantae</taxon>
        <taxon>Chlorophyta</taxon>
        <taxon>core chlorophytes</taxon>
        <taxon>Trebouxiophyceae</taxon>
        <taxon>Chlorellales</taxon>
        <taxon>Chlorellaceae</taxon>
        <taxon>Apatococcus</taxon>
    </lineage>
</organism>
<evidence type="ECO:0008006" key="6">
    <source>
        <dbReference type="Google" id="ProtNLM"/>
    </source>
</evidence>
<feature type="compositionally biased region" description="Basic residues" evidence="2">
    <location>
        <begin position="139"/>
        <end position="148"/>
    </location>
</feature>
<proteinExistence type="predicted"/>
<reference evidence="4 5" key="1">
    <citation type="journal article" date="2024" name="Nat. Commun.">
        <title>Phylogenomics reveals the evolutionary origins of lichenization in chlorophyte algae.</title>
        <authorList>
            <person name="Puginier C."/>
            <person name="Libourel C."/>
            <person name="Otte J."/>
            <person name="Skaloud P."/>
            <person name="Haon M."/>
            <person name="Grisel S."/>
            <person name="Petersen M."/>
            <person name="Berrin J.G."/>
            <person name="Delaux P.M."/>
            <person name="Dal Grande F."/>
            <person name="Keller J."/>
        </authorList>
    </citation>
    <scope>NUCLEOTIDE SEQUENCE [LARGE SCALE GENOMIC DNA]</scope>
    <source>
        <strain evidence="4 5">SAG 2145</strain>
    </source>
</reference>
<feature type="compositionally biased region" description="Low complexity" evidence="2">
    <location>
        <begin position="561"/>
        <end position="582"/>
    </location>
</feature>
<keyword evidence="3" id="KW-1133">Transmembrane helix</keyword>
<feature type="coiled-coil region" evidence="1">
    <location>
        <begin position="451"/>
        <end position="513"/>
    </location>
</feature>
<gene>
    <name evidence="4" type="ORF">WJX74_005818</name>
</gene>
<keyword evidence="3" id="KW-0812">Transmembrane</keyword>
<keyword evidence="1" id="KW-0175">Coiled coil</keyword>
<feature type="transmembrane region" description="Helical" evidence="3">
    <location>
        <begin position="747"/>
        <end position="765"/>
    </location>
</feature>
<evidence type="ECO:0000256" key="2">
    <source>
        <dbReference type="SAM" id="MobiDB-lite"/>
    </source>
</evidence>
<keyword evidence="3" id="KW-0472">Membrane</keyword>
<feature type="compositionally biased region" description="Low complexity" evidence="2">
    <location>
        <begin position="530"/>
        <end position="551"/>
    </location>
</feature>
<comment type="caution">
    <text evidence="4">The sequence shown here is derived from an EMBL/GenBank/DDBJ whole genome shotgun (WGS) entry which is preliminary data.</text>
</comment>
<dbReference type="AlphaFoldDB" id="A0AAW1SGT3"/>
<protein>
    <recommendedName>
        <fullName evidence="6">Golgin-84</fullName>
    </recommendedName>
</protein>
<feature type="region of interest" description="Disordered" evidence="2">
    <location>
        <begin position="20"/>
        <end position="213"/>
    </location>
</feature>
<feature type="compositionally biased region" description="Polar residues" evidence="2">
    <location>
        <begin position="158"/>
        <end position="180"/>
    </location>
</feature>
<feature type="region of interest" description="Disordered" evidence="2">
    <location>
        <begin position="275"/>
        <end position="299"/>
    </location>
</feature>
<dbReference type="Proteomes" id="UP001438707">
    <property type="component" value="Unassembled WGS sequence"/>
</dbReference>
<feature type="region of interest" description="Disordered" evidence="2">
    <location>
        <begin position="527"/>
        <end position="619"/>
    </location>
</feature>
<name>A0AAW1SGT3_9CHLO</name>
<sequence>MWKQGLNSLRDGVKEFSQSALDEVKQGSSFVRASSASSELAESPLSSRSLNLPTGEHRNFTRHPPQAQGAAAHTNSPSDKSQLQHQEQSTHAAGSLHDNGDMGQSRGSSPGSARGASPPQAESQQSRRTRSRDASPSTHRQKPGHHRRSPLEGEVPLGSTNARSSSSVIQQLKAQASSEARTVEQAEASAVPAKESQGAALQPAGDNHLPSTRVSLQERLQMAEEALAAAEQERADMESSVTALAEDLEQRLQDMGNQLEARERQLAAARQELEDMEEGFHGNKRLLQQSGEERRRLAASEVALQEQLKQARAEAQQAQRENARHAADAAVARAEMQQNTTEQQQEHRQALETLRSTLQQEADLAKEGLQVAERRADAAEHQAARLHTSLATAEDRRRTAEAQAEAAEVTSASERDQRTVAEALAQQLQAEGARRANVFNAAVRSAVSKIQSQLEAERDELGNRVIELESQLAGLQQHAEAQSARVEAADAAAAAHQQQLAALEEQAVEAASVAAAATSAQHIAEEALQEAESSSSIHAQALAEADQQAAEAQERSHGLEAAVAAAQAQATATEAAHRATQQDMDREVQRWKLQAEAASRAARMADSSTTASVQETAEEANDLRRRVHDLQAEVADLQAALQSQSAAGPSSAARRQLPSDFLADLGSLDVWQGSRLRASASEIDLEDPKHEGKSEPWLAGHRWRWLRIAASYAQRLSKYAETQLASSSWGPGLKQMVATKGHVSGRFWLIAVYLVILHLFLMITFTKSTQPDLDTLCAPRQGLRLPG</sequence>
<feature type="compositionally biased region" description="Low complexity" evidence="2">
    <location>
        <begin position="28"/>
        <end position="50"/>
    </location>
</feature>
<evidence type="ECO:0000256" key="3">
    <source>
        <dbReference type="SAM" id="Phobius"/>
    </source>
</evidence>
<dbReference type="EMBL" id="JALJOS010000001">
    <property type="protein sequence ID" value="KAK9844712.1"/>
    <property type="molecule type" value="Genomic_DNA"/>
</dbReference>
<accession>A0AAW1SGT3</accession>
<keyword evidence="5" id="KW-1185">Reference proteome</keyword>
<evidence type="ECO:0000256" key="1">
    <source>
        <dbReference type="SAM" id="Coils"/>
    </source>
</evidence>
<evidence type="ECO:0000313" key="5">
    <source>
        <dbReference type="Proteomes" id="UP001438707"/>
    </source>
</evidence>
<feature type="compositionally biased region" description="Low complexity" evidence="2">
    <location>
        <begin position="103"/>
        <end position="121"/>
    </location>
</feature>